<keyword evidence="7" id="KW-1133">Transmembrane helix</keyword>
<keyword evidence="11" id="KW-1185">Reference proteome</keyword>
<dbReference type="SMART" id="SM00283">
    <property type="entry name" value="MA"/>
    <property type="match status" value="1"/>
</dbReference>
<organism evidence="10 11">
    <name type="scientific">Lysinibacillus boronitolerans JCM 21713 = 10a = NBRC 103108</name>
    <dbReference type="NCBI Taxonomy" id="1294264"/>
    <lineage>
        <taxon>Bacteria</taxon>
        <taxon>Bacillati</taxon>
        <taxon>Bacillota</taxon>
        <taxon>Bacilli</taxon>
        <taxon>Bacillales</taxon>
        <taxon>Bacillaceae</taxon>
        <taxon>Lysinibacillus</taxon>
    </lineage>
</organism>
<dbReference type="Gene3D" id="1.10.287.950">
    <property type="entry name" value="Methyl-accepting chemotaxis protein"/>
    <property type="match status" value="1"/>
</dbReference>
<dbReference type="RefSeq" id="WP_036078937.1">
    <property type="nucleotide sequence ID" value="NZ_AVCW01000004.1"/>
</dbReference>
<dbReference type="InterPro" id="IPR004089">
    <property type="entry name" value="MCPsignal_dom"/>
</dbReference>
<evidence type="ECO:0000256" key="6">
    <source>
        <dbReference type="PROSITE-ProRule" id="PRU00284"/>
    </source>
</evidence>
<dbReference type="Proteomes" id="UP000030487">
    <property type="component" value="Unassembled WGS sequence"/>
</dbReference>
<keyword evidence="2" id="KW-1003">Cell membrane</keyword>
<dbReference type="Gene3D" id="6.10.340.10">
    <property type="match status" value="1"/>
</dbReference>
<keyword evidence="3 7" id="KW-0472">Membrane</keyword>
<dbReference type="SUPFAM" id="SSF58104">
    <property type="entry name" value="Methyl-accepting chemotaxis protein (MCP) signaling domain"/>
    <property type="match status" value="1"/>
</dbReference>
<protein>
    <recommendedName>
        <fullName evidence="12">Chemotaxis protein</fullName>
    </recommendedName>
</protein>
<keyword evidence="7" id="KW-0812">Transmembrane</keyword>
<dbReference type="Pfam" id="PF00015">
    <property type="entry name" value="MCPsignal"/>
    <property type="match status" value="1"/>
</dbReference>
<evidence type="ECO:0000259" key="8">
    <source>
        <dbReference type="PROSITE" id="PS50111"/>
    </source>
</evidence>
<evidence type="ECO:0000313" key="11">
    <source>
        <dbReference type="Proteomes" id="UP000030487"/>
    </source>
</evidence>
<dbReference type="PANTHER" id="PTHR32089">
    <property type="entry name" value="METHYL-ACCEPTING CHEMOTAXIS PROTEIN MCPB"/>
    <property type="match status" value="1"/>
</dbReference>
<gene>
    <name evidence="10" type="ORF">CD31_16270</name>
</gene>
<dbReference type="InterPro" id="IPR003660">
    <property type="entry name" value="HAMP_dom"/>
</dbReference>
<dbReference type="PANTHER" id="PTHR32089:SF112">
    <property type="entry name" value="LYSOZYME-LIKE PROTEIN-RELATED"/>
    <property type="match status" value="1"/>
</dbReference>
<reference evidence="10 11" key="1">
    <citation type="submission" date="2014-02" db="EMBL/GenBank/DDBJ databases">
        <title>Draft genome sequence of Lysinibacillus boronitolerans NBRC 103108.</title>
        <authorList>
            <person name="Zhang F."/>
            <person name="Wang G."/>
            <person name="Zhang L."/>
        </authorList>
    </citation>
    <scope>NUCLEOTIDE SEQUENCE [LARGE SCALE GENOMIC DNA]</scope>
    <source>
        <strain evidence="10 11">NBRC 103108</strain>
    </source>
</reference>
<evidence type="ECO:0000256" key="7">
    <source>
        <dbReference type="SAM" id="Phobius"/>
    </source>
</evidence>
<evidence type="ECO:0000256" key="4">
    <source>
        <dbReference type="ARBA" id="ARBA00023224"/>
    </source>
</evidence>
<evidence type="ECO:0000256" key="2">
    <source>
        <dbReference type="ARBA" id="ARBA00022475"/>
    </source>
</evidence>
<evidence type="ECO:0000313" key="10">
    <source>
        <dbReference type="EMBL" id="KGR82952.1"/>
    </source>
</evidence>
<dbReference type="Pfam" id="PF00672">
    <property type="entry name" value="HAMP"/>
    <property type="match status" value="1"/>
</dbReference>
<evidence type="ECO:0008006" key="12">
    <source>
        <dbReference type="Google" id="ProtNLM"/>
    </source>
</evidence>
<name>A0ABR4XXN4_9BACI</name>
<dbReference type="PROSITE" id="PS50885">
    <property type="entry name" value="HAMP"/>
    <property type="match status" value="1"/>
</dbReference>
<feature type="transmembrane region" description="Helical" evidence="7">
    <location>
        <begin position="183"/>
        <end position="204"/>
    </location>
</feature>
<evidence type="ECO:0000259" key="9">
    <source>
        <dbReference type="PROSITE" id="PS50885"/>
    </source>
</evidence>
<dbReference type="EMBL" id="JPVR01000078">
    <property type="protein sequence ID" value="KGR82952.1"/>
    <property type="molecule type" value="Genomic_DNA"/>
</dbReference>
<evidence type="ECO:0000256" key="5">
    <source>
        <dbReference type="ARBA" id="ARBA00029447"/>
    </source>
</evidence>
<comment type="subcellular location">
    <subcellularLocation>
        <location evidence="1">Cell membrane</location>
    </subcellularLocation>
</comment>
<accession>A0ABR4XXN4</accession>
<comment type="similarity">
    <text evidence="5">Belongs to the methyl-accepting chemotaxis (MCP) protein family.</text>
</comment>
<feature type="domain" description="HAMP" evidence="9">
    <location>
        <begin position="202"/>
        <end position="255"/>
    </location>
</feature>
<dbReference type="CDD" id="cd06225">
    <property type="entry name" value="HAMP"/>
    <property type="match status" value="1"/>
</dbReference>
<feature type="domain" description="Methyl-accepting transducer" evidence="8">
    <location>
        <begin position="274"/>
        <end position="524"/>
    </location>
</feature>
<keyword evidence="4 6" id="KW-0807">Transducer</keyword>
<sequence length="561" mass="61660">MKFKSLRTKILFGFFIILIGIMIQSGYIIYSNIKMNKEIEDMVHRELELSIVDQHLANSISVRIGAARGYVLTGEKVYKDTYEEYTKLSLANEEKARQIIESPELEVVAARAKAWRQYVEENVFPIYEGGNPELAVKNLISKEDEIKAVREGFEALASSREESIRQAGQTLIANIDRLNTISMVAFGIVVLLAIGAGLTSALSISRPVQQISERVKLIAEGDLSHEMLTIKAKDEIGELSVSTNMMNGKMKDMLQRIQDVSNEVAAHSEQLLQSSIEIKSGTEQVALTMNDIAEGTESQANNTSDLSNLMSDFVIRMNEASQNGEHVQSNSNHVLSLTNSGQHLIEASTNQMTKIDAIVHDAVDKVEGLNHKSQDISKLVVVINDIAKQTNLLALNAAIEAARAGVQGQGFAVVAEEVRKLAEQVSLSVIDIELIVGQIVEETNDVTNSLKRSYEEVQQGTEQISLTNQTFIEIDQAVREMATNITSVSQNLNQLVENSVRIDEAIEEIAAISQESAAGVEETSATMQQTSSAMEEISNSSNQLAKMAEELNSQVGQFKLN</sequence>
<dbReference type="SMART" id="SM00304">
    <property type="entry name" value="HAMP"/>
    <property type="match status" value="1"/>
</dbReference>
<evidence type="ECO:0000256" key="1">
    <source>
        <dbReference type="ARBA" id="ARBA00004236"/>
    </source>
</evidence>
<evidence type="ECO:0000256" key="3">
    <source>
        <dbReference type="ARBA" id="ARBA00023136"/>
    </source>
</evidence>
<feature type="transmembrane region" description="Helical" evidence="7">
    <location>
        <begin position="12"/>
        <end position="30"/>
    </location>
</feature>
<proteinExistence type="inferred from homology"/>
<comment type="caution">
    <text evidence="10">The sequence shown here is derived from an EMBL/GenBank/DDBJ whole genome shotgun (WGS) entry which is preliminary data.</text>
</comment>
<dbReference type="PROSITE" id="PS50111">
    <property type="entry name" value="CHEMOTAXIS_TRANSDUC_2"/>
    <property type="match status" value="1"/>
</dbReference>